<evidence type="ECO:0000313" key="2">
    <source>
        <dbReference type="Proteomes" id="UP000095281"/>
    </source>
</evidence>
<protein>
    <submittedName>
        <fullName evidence="3">RFC1</fullName>
    </submittedName>
</protein>
<proteinExistence type="predicted"/>
<keyword evidence="2" id="KW-1185">Reference proteome</keyword>
<organism evidence="2 3">
    <name type="scientific">Meloidogyne hapla</name>
    <name type="common">Root-knot nematode worm</name>
    <dbReference type="NCBI Taxonomy" id="6305"/>
    <lineage>
        <taxon>Eukaryota</taxon>
        <taxon>Metazoa</taxon>
        <taxon>Ecdysozoa</taxon>
        <taxon>Nematoda</taxon>
        <taxon>Chromadorea</taxon>
        <taxon>Rhabditida</taxon>
        <taxon>Tylenchina</taxon>
        <taxon>Tylenchomorpha</taxon>
        <taxon>Tylenchoidea</taxon>
        <taxon>Meloidogynidae</taxon>
        <taxon>Meloidogyninae</taxon>
        <taxon>Meloidogyne</taxon>
    </lineage>
</organism>
<evidence type="ECO:0000256" key="1">
    <source>
        <dbReference type="SAM" id="MobiDB-lite"/>
    </source>
</evidence>
<feature type="region of interest" description="Disordered" evidence="1">
    <location>
        <begin position="34"/>
        <end position="83"/>
    </location>
</feature>
<feature type="compositionally biased region" description="Low complexity" evidence="1">
    <location>
        <begin position="64"/>
        <end position="83"/>
    </location>
</feature>
<sequence length="83" mass="8814">MTYVLSIFKRGPYSEVLPKVRLGNMPALPKFEFLTGTSSKGESSNAKSTRGKTKDDDSDDEDSSASSKAASSASVTTTSMAKK</sequence>
<evidence type="ECO:0000313" key="3">
    <source>
        <dbReference type="WBParaSite" id="MhA1_Contig540.frz3.gene7"/>
    </source>
</evidence>
<dbReference type="WBParaSite" id="MhA1_Contig540.frz3.gene7">
    <property type="protein sequence ID" value="MhA1_Contig540.frz3.gene7"/>
    <property type="gene ID" value="MhA1_Contig540.frz3.gene7"/>
</dbReference>
<feature type="compositionally biased region" description="Polar residues" evidence="1">
    <location>
        <begin position="35"/>
        <end position="46"/>
    </location>
</feature>
<accession>A0A1I8BU55</accession>
<dbReference type="Proteomes" id="UP000095281">
    <property type="component" value="Unplaced"/>
</dbReference>
<dbReference type="AlphaFoldDB" id="A0A1I8BU55"/>
<reference evidence="3" key="1">
    <citation type="submission" date="2016-11" db="UniProtKB">
        <authorList>
            <consortium name="WormBaseParasite"/>
        </authorList>
    </citation>
    <scope>IDENTIFICATION</scope>
</reference>
<name>A0A1I8BU55_MELHA</name>